<keyword evidence="2" id="KW-1185">Reference proteome</keyword>
<sequence length="29" mass="3281">MRVEKIVRVRGSIPTEGKNSIERGVEKIV</sequence>
<evidence type="ECO:0000313" key="2">
    <source>
        <dbReference type="Proteomes" id="UP000265520"/>
    </source>
</evidence>
<organism evidence="1 2">
    <name type="scientific">Trifolium medium</name>
    <dbReference type="NCBI Taxonomy" id="97028"/>
    <lineage>
        <taxon>Eukaryota</taxon>
        <taxon>Viridiplantae</taxon>
        <taxon>Streptophyta</taxon>
        <taxon>Embryophyta</taxon>
        <taxon>Tracheophyta</taxon>
        <taxon>Spermatophyta</taxon>
        <taxon>Magnoliopsida</taxon>
        <taxon>eudicotyledons</taxon>
        <taxon>Gunneridae</taxon>
        <taxon>Pentapetalae</taxon>
        <taxon>rosids</taxon>
        <taxon>fabids</taxon>
        <taxon>Fabales</taxon>
        <taxon>Fabaceae</taxon>
        <taxon>Papilionoideae</taxon>
        <taxon>50 kb inversion clade</taxon>
        <taxon>NPAAA clade</taxon>
        <taxon>Hologalegina</taxon>
        <taxon>IRL clade</taxon>
        <taxon>Trifolieae</taxon>
        <taxon>Trifolium</taxon>
    </lineage>
</organism>
<evidence type="ECO:0000313" key="1">
    <source>
        <dbReference type="EMBL" id="MCI68603.1"/>
    </source>
</evidence>
<protein>
    <submittedName>
        <fullName evidence="1">Uncharacterized protein</fullName>
    </submittedName>
</protein>
<accession>A0A392U519</accession>
<reference evidence="1 2" key="1">
    <citation type="journal article" date="2018" name="Front. Plant Sci.">
        <title>Red Clover (Trifolium pratense) and Zigzag Clover (T. medium) - A Picture of Genomic Similarities and Differences.</title>
        <authorList>
            <person name="Dluhosova J."/>
            <person name="Istvanek J."/>
            <person name="Nedelnik J."/>
            <person name="Repkova J."/>
        </authorList>
    </citation>
    <scope>NUCLEOTIDE SEQUENCE [LARGE SCALE GENOMIC DNA]</scope>
    <source>
        <strain evidence="2">cv. 10/8</strain>
        <tissue evidence="1">Leaf</tissue>
    </source>
</reference>
<feature type="non-terminal residue" evidence="1">
    <location>
        <position position="29"/>
    </location>
</feature>
<comment type="caution">
    <text evidence="1">The sequence shown here is derived from an EMBL/GenBank/DDBJ whole genome shotgun (WGS) entry which is preliminary data.</text>
</comment>
<dbReference type="AlphaFoldDB" id="A0A392U519"/>
<name>A0A392U519_9FABA</name>
<proteinExistence type="predicted"/>
<dbReference type="Proteomes" id="UP000265520">
    <property type="component" value="Unassembled WGS sequence"/>
</dbReference>
<dbReference type="EMBL" id="LXQA010739399">
    <property type="protein sequence ID" value="MCI68603.1"/>
    <property type="molecule type" value="Genomic_DNA"/>
</dbReference>